<keyword evidence="2 3" id="KW-0802">TPR repeat</keyword>
<dbReference type="InterPro" id="IPR011990">
    <property type="entry name" value="TPR-like_helical_dom_sf"/>
</dbReference>
<feature type="region of interest" description="Disordered" evidence="4">
    <location>
        <begin position="471"/>
        <end position="782"/>
    </location>
</feature>
<dbReference type="SMART" id="SM00028">
    <property type="entry name" value="TPR"/>
    <property type="match status" value="4"/>
</dbReference>
<dbReference type="PROSITE" id="PS50005">
    <property type="entry name" value="TPR"/>
    <property type="match status" value="3"/>
</dbReference>
<dbReference type="EMBL" id="BIXY01000009">
    <property type="protein sequence ID" value="GCF07316.1"/>
    <property type="molecule type" value="Genomic_DNA"/>
</dbReference>
<reference evidence="5 6" key="1">
    <citation type="submission" date="2019-01" db="EMBL/GenBank/DDBJ databases">
        <title>Draft genome sequence of Dictyobacter sp. Uno17.</title>
        <authorList>
            <person name="Wang C.M."/>
            <person name="Zheng Y."/>
            <person name="Sakai Y."/>
            <person name="Abe K."/>
            <person name="Yokota A."/>
            <person name="Yabe S."/>
        </authorList>
    </citation>
    <scope>NUCLEOTIDE SEQUENCE [LARGE SCALE GENOMIC DNA]</scope>
    <source>
        <strain evidence="5 6">Uno17</strain>
    </source>
</reference>
<dbReference type="InterPro" id="IPR019734">
    <property type="entry name" value="TPR_rpt"/>
</dbReference>
<dbReference type="Pfam" id="PF14559">
    <property type="entry name" value="TPR_19"/>
    <property type="match status" value="1"/>
</dbReference>
<dbReference type="Proteomes" id="UP000322530">
    <property type="component" value="Unassembled WGS sequence"/>
</dbReference>
<dbReference type="InterPro" id="IPR051012">
    <property type="entry name" value="CellSynth/LPSAsmb/PSIAsmb"/>
</dbReference>
<name>A0A5A5T7X4_9CHLR</name>
<feature type="region of interest" description="Disordered" evidence="4">
    <location>
        <begin position="854"/>
        <end position="874"/>
    </location>
</feature>
<feature type="repeat" description="TPR" evidence="3">
    <location>
        <begin position="40"/>
        <end position="73"/>
    </location>
</feature>
<feature type="compositionally biased region" description="Polar residues" evidence="4">
    <location>
        <begin position="496"/>
        <end position="510"/>
    </location>
</feature>
<feature type="compositionally biased region" description="Polar residues" evidence="4">
    <location>
        <begin position="624"/>
        <end position="655"/>
    </location>
</feature>
<dbReference type="RefSeq" id="WP_149400349.1">
    <property type="nucleotide sequence ID" value="NZ_BIXY01000009.1"/>
</dbReference>
<feature type="region of interest" description="Disordered" evidence="4">
    <location>
        <begin position="300"/>
        <end position="376"/>
    </location>
</feature>
<evidence type="ECO:0000313" key="6">
    <source>
        <dbReference type="Proteomes" id="UP000322530"/>
    </source>
</evidence>
<evidence type="ECO:0000256" key="4">
    <source>
        <dbReference type="SAM" id="MobiDB-lite"/>
    </source>
</evidence>
<dbReference type="Pfam" id="PF13432">
    <property type="entry name" value="TPR_16"/>
    <property type="match status" value="2"/>
</dbReference>
<organism evidence="5 6">
    <name type="scientific">Dictyobacter arantiisoli</name>
    <dbReference type="NCBI Taxonomy" id="2014874"/>
    <lineage>
        <taxon>Bacteria</taxon>
        <taxon>Bacillati</taxon>
        <taxon>Chloroflexota</taxon>
        <taxon>Ktedonobacteria</taxon>
        <taxon>Ktedonobacterales</taxon>
        <taxon>Dictyobacteraceae</taxon>
        <taxon>Dictyobacter</taxon>
    </lineage>
</organism>
<feature type="compositionally biased region" description="Polar residues" evidence="4">
    <location>
        <begin position="1134"/>
        <end position="1144"/>
    </location>
</feature>
<evidence type="ECO:0000256" key="1">
    <source>
        <dbReference type="ARBA" id="ARBA00022737"/>
    </source>
</evidence>
<feature type="region of interest" description="Disordered" evidence="4">
    <location>
        <begin position="1102"/>
        <end position="1148"/>
    </location>
</feature>
<proteinExistence type="predicted"/>
<dbReference type="OrthoDB" id="137016at2"/>
<evidence type="ECO:0008006" key="7">
    <source>
        <dbReference type="Google" id="ProtNLM"/>
    </source>
</evidence>
<evidence type="ECO:0000256" key="2">
    <source>
        <dbReference type="ARBA" id="ARBA00022803"/>
    </source>
</evidence>
<keyword evidence="1" id="KW-0677">Repeat</keyword>
<dbReference type="Gene3D" id="1.25.40.10">
    <property type="entry name" value="Tetratricopeptide repeat domain"/>
    <property type="match status" value="3"/>
</dbReference>
<comment type="caution">
    <text evidence="5">The sequence shown here is derived from an EMBL/GenBank/DDBJ whole genome shotgun (WGS) entry which is preliminary data.</text>
</comment>
<feature type="compositionally biased region" description="Acidic residues" evidence="4">
    <location>
        <begin position="586"/>
        <end position="596"/>
    </location>
</feature>
<protein>
    <recommendedName>
        <fullName evidence="7">Bacterial transcriptional activator domain-containing protein</fullName>
    </recommendedName>
</protein>
<evidence type="ECO:0000313" key="5">
    <source>
        <dbReference type="EMBL" id="GCF07316.1"/>
    </source>
</evidence>
<feature type="region of interest" description="Disordered" evidence="4">
    <location>
        <begin position="391"/>
        <end position="429"/>
    </location>
</feature>
<gene>
    <name evidence="5" type="ORF">KDI_08800</name>
</gene>
<sequence>MAQITLSDYLRETEDAITSKRVDEALASCQYVLAYFPESLEAQRLLGEVYLAQGKLEEAQHAFDWVLTNDPEHVIAYCSRALVSERSSDYDTALDCYQQAYELSRGNGQIRQAFNQLSEKTGQPGFMFSRAGLARLYMRGGLLSQAEQEWEIVLAITPDRLDARTGLLEVYWRQGIFDRASQLAEQILQDVPGCLKALSLLAYIIAPQDMSRSQELLKKAEMLDPDLLMTRDLFADQLASHQSNPFLKLLNRPPATLGAVDQAAQTAAPQLSDAFGQVNSPLGPVSADALASWGSNPTWNNDTTLVKPGTGATSQAGSGATALPSWLSEGITPGVAGNPAESTLETSNSPWDNDSRSFQAPEPLAGQSTGSEQSEPWELLQEALNGISPDVVRQASDPGLSDRGGASWLGDDPLFAPDPQPEDMPADDHAPAFHFDIPAAQESETAWSFAGPDVEASNNAAPPAWLNQLTQKESEQVPSWLPQSSQSVPDEALAWQSPSPNPDDQYTDNTAEPVLSMQPPVLQEPVPVPQVGAPDPSLSQPVAQPVSPDLIASDQLATPVANQPTPPSQPESADDELPFWARQNSPDDDNADDEELGFNPAWLKSLGATSYDGLDGAQPEEEPTPSTVAETSWQQSEPEAQGDQTWQQSESQEPTIQEVEPAWQPPVSQEVAIEQSDPADMPQPSQENDPWASWQANYADSNQPSSQEAYQSWSDFSSPQPEGQDVWSSAQQNHQNDTAQEQPSWMQQLSQHGAASSGSDYGDWGAAFADVPAPVQPDIPVWDDVANPQAADISAYPEQDASQIVFEPSQEPDARSTLAEEPSEPAYEDPWAKLSQQLQSQSVDYNWLAQLAGSPSSTEATPALSAAQDEPALPALNEQVKTEQDLVNTLESLEQQLLSKGFTQLEPNSLASIAQAHEDVSHAEPTLSSALAELGNFFPGVAEPAPRSVDVPPMEAPVTEIRQEESVQQEPAWLSSLSNVSGSAAIPAAEQSNTVSQTQEEPSWLAALGHAPEAATPLAFESKVPEPLAEEMTVRAPALPSPLAKKPVKASAEPPVAPPAHIESALRPSMNQTEPEPVPAPVARLNVLLDNELETTMKRPAVRLQPMQHQHTMQREATNNPLPSNRGRGGERSAASQRTASDSNVSHRDRLLKGYQAQLIGDYDNAMQEYRVIIRSAPELLGEVVSNMRALLKLAPNYSAGYRVLGDAYMRQGEYLQAMEAYNKALTMAKKAKG</sequence>
<feature type="compositionally biased region" description="Low complexity" evidence="4">
    <location>
        <begin position="518"/>
        <end position="531"/>
    </location>
</feature>
<feature type="region of interest" description="Disordered" evidence="4">
    <location>
        <begin position="807"/>
        <end position="830"/>
    </location>
</feature>
<dbReference type="PANTHER" id="PTHR45586">
    <property type="entry name" value="TPR REPEAT-CONTAINING PROTEIN PA4667"/>
    <property type="match status" value="1"/>
</dbReference>
<feature type="compositionally biased region" description="Polar residues" evidence="4">
    <location>
        <begin position="1107"/>
        <end position="1123"/>
    </location>
</feature>
<dbReference type="AlphaFoldDB" id="A0A5A5T7X4"/>
<feature type="compositionally biased region" description="Low complexity" evidence="4">
    <location>
        <begin position="309"/>
        <end position="322"/>
    </location>
</feature>
<evidence type="ECO:0000256" key="3">
    <source>
        <dbReference type="PROSITE-ProRule" id="PRU00339"/>
    </source>
</evidence>
<feature type="compositionally biased region" description="Polar residues" evidence="4">
    <location>
        <begin position="683"/>
        <end position="759"/>
    </location>
</feature>
<feature type="repeat" description="TPR" evidence="3">
    <location>
        <begin position="74"/>
        <end position="107"/>
    </location>
</feature>
<accession>A0A5A5T7X4</accession>
<feature type="compositionally biased region" description="Polar residues" evidence="4">
    <location>
        <begin position="340"/>
        <end position="358"/>
    </location>
</feature>
<keyword evidence="6" id="KW-1185">Reference proteome</keyword>
<feature type="repeat" description="TPR" evidence="3">
    <location>
        <begin position="1199"/>
        <end position="1232"/>
    </location>
</feature>
<dbReference type="SUPFAM" id="SSF48452">
    <property type="entry name" value="TPR-like"/>
    <property type="match status" value="2"/>
</dbReference>
<dbReference type="PANTHER" id="PTHR45586:SF14">
    <property type="entry name" value="TETRATRICOPEPTIDE TPR_2 REPEAT PROTEIN"/>
    <property type="match status" value="1"/>
</dbReference>